<evidence type="ECO:0000313" key="5">
    <source>
        <dbReference type="EMBL" id="VDL17543.1"/>
    </source>
</evidence>
<dbReference type="Gene3D" id="3.40.50.150">
    <property type="entry name" value="Vaccinia Virus protein VP39"/>
    <property type="match status" value="1"/>
</dbReference>
<accession>A0A0R3S909</accession>
<dbReference type="EC" id="2.1.1.-" evidence="4"/>
<gene>
    <name evidence="5" type="ORF">HDID_LOCUS691</name>
</gene>
<dbReference type="PIRSF" id="PIRSF037755">
    <property type="entry name" value="Mettl2_prd"/>
    <property type="match status" value="1"/>
</dbReference>
<reference evidence="5 6" key="2">
    <citation type="submission" date="2018-11" db="EMBL/GenBank/DDBJ databases">
        <authorList>
            <consortium name="Pathogen Informatics"/>
        </authorList>
    </citation>
    <scope>NUCLEOTIDE SEQUENCE [LARGE SCALE GENOMIC DNA]</scope>
</reference>
<dbReference type="Proteomes" id="UP000274504">
    <property type="component" value="Unassembled WGS sequence"/>
</dbReference>
<protein>
    <recommendedName>
        <fullName evidence="4">tRNA N(3)-methylcytidine methyltransferase</fullName>
        <ecNumber evidence="4">2.1.1.-</ecNumber>
    </recommendedName>
</protein>
<evidence type="ECO:0000256" key="3">
    <source>
        <dbReference type="ARBA" id="ARBA00022679"/>
    </source>
</evidence>
<dbReference type="InterPro" id="IPR029063">
    <property type="entry name" value="SAM-dependent_MTases_sf"/>
</dbReference>
<dbReference type="InterPro" id="IPR026113">
    <property type="entry name" value="METTL2/6/8-like"/>
</dbReference>
<dbReference type="STRING" id="6216.A0A0R3S909"/>
<evidence type="ECO:0000256" key="4">
    <source>
        <dbReference type="PIRNR" id="PIRNR037755"/>
    </source>
</evidence>
<evidence type="ECO:0000256" key="2">
    <source>
        <dbReference type="ARBA" id="ARBA00022603"/>
    </source>
</evidence>
<comment type="function">
    <text evidence="4">S-adenosyl-L-methionine-dependent methyltransferase.</text>
</comment>
<evidence type="ECO:0000256" key="1">
    <source>
        <dbReference type="ARBA" id="ARBA00009725"/>
    </source>
</evidence>
<comment type="similarity">
    <text evidence="1 4">Belongs to the methyltransferase superfamily. METL family.</text>
</comment>
<dbReference type="SUPFAM" id="SSF53335">
    <property type="entry name" value="S-adenosyl-L-methionine-dependent methyltransferases"/>
    <property type="match status" value="1"/>
</dbReference>
<organism evidence="7">
    <name type="scientific">Hymenolepis diminuta</name>
    <name type="common">Rat tapeworm</name>
    <dbReference type="NCBI Taxonomy" id="6216"/>
    <lineage>
        <taxon>Eukaryota</taxon>
        <taxon>Metazoa</taxon>
        <taxon>Spiralia</taxon>
        <taxon>Lophotrochozoa</taxon>
        <taxon>Platyhelminthes</taxon>
        <taxon>Cestoda</taxon>
        <taxon>Eucestoda</taxon>
        <taxon>Cyclophyllidea</taxon>
        <taxon>Hymenolepididae</taxon>
        <taxon>Hymenolepis</taxon>
    </lineage>
</organism>
<reference evidence="7" key="1">
    <citation type="submission" date="2017-02" db="UniProtKB">
        <authorList>
            <consortium name="WormBaseParasite"/>
        </authorList>
    </citation>
    <scope>IDENTIFICATION</scope>
</reference>
<dbReference type="OrthoDB" id="417697at2759"/>
<dbReference type="AlphaFoldDB" id="A0A0R3S909"/>
<dbReference type="GO" id="GO:0052735">
    <property type="term" value="F:tRNA (cytidine-3-)-methyltransferase activity"/>
    <property type="evidence" value="ECO:0007669"/>
    <property type="project" value="TreeGrafter"/>
</dbReference>
<dbReference type="Pfam" id="PF13489">
    <property type="entry name" value="Methyltransf_23"/>
    <property type="match status" value="1"/>
</dbReference>
<evidence type="ECO:0000313" key="6">
    <source>
        <dbReference type="Proteomes" id="UP000274504"/>
    </source>
</evidence>
<evidence type="ECO:0000313" key="7">
    <source>
        <dbReference type="WBParaSite" id="HDID_0000069001-mRNA-1"/>
    </source>
</evidence>
<dbReference type="CDD" id="cd02440">
    <property type="entry name" value="AdoMet_MTases"/>
    <property type="match status" value="1"/>
</dbReference>
<dbReference type="GO" id="GO:0032259">
    <property type="term" value="P:methylation"/>
    <property type="evidence" value="ECO:0007669"/>
    <property type="project" value="UniProtKB-KW"/>
</dbReference>
<sequence length="311" mass="36223">MSTFGNRRLQDEDDVFEQNAWDDYEWTEEMEQEVRAMLDVTSIITMSEEERECFVTKASIFWDQFYSKHESKFFKNRKWLPREFVELLDGSLCSGTFPHGPAMFPGKESNLRVLEVGCGPGNSVAPILENRWRGENNTFVYACDFSEKAVALVRSSPQFSPQHCLPFQQDISKPNLTWPFPPESVDAICCIFVLSAISPVNFAQTIQNLYACLRPGGLLFFRDYGLYDLSQVRFKQGRCIGRNFYTRGDGTCAYFFQQDEVTKLFTDQGFEEKQIRTDRRLIVNRRKKLKMYRVYIQGKFQKPSDHLPPTE</sequence>
<name>A0A0R3S909_HYMDI</name>
<dbReference type="PANTHER" id="PTHR22809">
    <property type="entry name" value="METHYLTRANSFERASE-RELATED"/>
    <property type="match status" value="1"/>
</dbReference>
<dbReference type="WBParaSite" id="HDID_0000069001-mRNA-1">
    <property type="protein sequence ID" value="HDID_0000069001-mRNA-1"/>
    <property type="gene ID" value="HDID_0000069001"/>
</dbReference>
<keyword evidence="3 4" id="KW-0808">Transferase</keyword>
<dbReference type="PANTHER" id="PTHR22809:SF11">
    <property type="entry name" value="TRNA N(3)-METHYLCYTIDINE METHYLTRANSFERASE METTL2"/>
    <property type="match status" value="1"/>
</dbReference>
<keyword evidence="2 4" id="KW-0489">Methyltransferase</keyword>
<dbReference type="EMBL" id="UYSG01000099">
    <property type="protein sequence ID" value="VDL17543.1"/>
    <property type="molecule type" value="Genomic_DNA"/>
</dbReference>
<proteinExistence type="inferred from homology"/>